<feature type="compositionally biased region" description="Basic and acidic residues" evidence="1">
    <location>
        <begin position="154"/>
        <end position="166"/>
    </location>
</feature>
<feature type="compositionally biased region" description="Polar residues" evidence="1">
    <location>
        <begin position="64"/>
        <end position="79"/>
    </location>
</feature>
<feature type="region of interest" description="Disordered" evidence="1">
    <location>
        <begin position="55"/>
        <end position="171"/>
    </location>
</feature>
<dbReference type="EMBL" id="AMZH03008203">
    <property type="protein sequence ID" value="RRT59454.1"/>
    <property type="molecule type" value="Genomic_DNA"/>
</dbReference>
<evidence type="ECO:0000313" key="4">
    <source>
        <dbReference type="Proteomes" id="UP000287651"/>
    </source>
</evidence>
<comment type="caution">
    <text evidence="3">The sequence shown here is derived from an EMBL/GenBank/DDBJ whole genome shotgun (WGS) entry which is preliminary data.</text>
</comment>
<dbReference type="InterPro" id="IPR025064">
    <property type="entry name" value="DUF4005"/>
</dbReference>
<dbReference type="Pfam" id="PF13178">
    <property type="entry name" value="DUF4005"/>
    <property type="match status" value="1"/>
</dbReference>
<proteinExistence type="predicted"/>
<accession>A0A426Z651</accession>
<feature type="domain" description="DUF4005" evidence="2">
    <location>
        <begin position="236"/>
        <end position="304"/>
    </location>
</feature>
<gene>
    <name evidence="3" type="ORF">B296_00029655</name>
</gene>
<dbReference type="Proteomes" id="UP000287651">
    <property type="component" value="Unassembled WGS sequence"/>
</dbReference>
<organism evidence="3 4">
    <name type="scientific">Ensete ventricosum</name>
    <name type="common">Abyssinian banana</name>
    <name type="synonym">Musa ensete</name>
    <dbReference type="NCBI Taxonomy" id="4639"/>
    <lineage>
        <taxon>Eukaryota</taxon>
        <taxon>Viridiplantae</taxon>
        <taxon>Streptophyta</taxon>
        <taxon>Embryophyta</taxon>
        <taxon>Tracheophyta</taxon>
        <taxon>Spermatophyta</taxon>
        <taxon>Magnoliopsida</taxon>
        <taxon>Liliopsida</taxon>
        <taxon>Zingiberales</taxon>
        <taxon>Musaceae</taxon>
        <taxon>Ensete</taxon>
    </lineage>
</organism>
<feature type="compositionally biased region" description="Polar residues" evidence="1">
    <location>
        <begin position="295"/>
        <end position="312"/>
    </location>
</feature>
<evidence type="ECO:0000313" key="3">
    <source>
        <dbReference type="EMBL" id="RRT59454.1"/>
    </source>
</evidence>
<reference evidence="3 4" key="1">
    <citation type="journal article" date="2014" name="Agronomy (Basel)">
        <title>A Draft Genome Sequence for Ensete ventricosum, the Drought-Tolerant Tree Against Hunger.</title>
        <authorList>
            <person name="Harrison J."/>
            <person name="Moore K.A."/>
            <person name="Paszkiewicz K."/>
            <person name="Jones T."/>
            <person name="Grant M."/>
            <person name="Ambacheew D."/>
            <person name="Muzemil S."/>
            <person name="Studholme D.J."/>
        </authorList>
    </citation>
    <scope>NUCLEOTIDE SEQUENCE [LARGE SCALE GENOMIC DNA]</scope>
</reference>
<feature type="region of interest" description="Disordered" evidence="1">
    <location>
        <begin position="228"/>
        <end position="251"/>
    </location>
</feature>
<sequence>YRPVAAGPRTGQLPDRYVPGSTGLTARFWQPNSKSKKAIIPKGQTKRSNCIIDTESGKTRHSIRTSPASNVGAGQTNPSYEPEKTKRTVKKVPTSPAESVQEHPQSELERVKRNLRKISTAVKDASEVPDVETQKSNLSSQKVDAGLSENPGHGGEESIEKPKKDNSPTPTLETYVETALETVIAGPVDLLLDDQSTNELQLLQQIDNAENHVAMSGELSLKEEQLCHENQKTSKRRSSFSTKSEYAENGMSNTPVLPSYMAATESAKAKLRGQISPRFVSESIDKNGFTRRHSLPSTNGKMSSPRTKQLIQTGGKGGIVRDVNGSLMDFGKLSINIFVLRQSEANQELSLELSP</sequence>
<feature type="non-terminal residue" evidence="3">
    <location>
        <position position="1"/>
    </location>
</feature>
<feature type="region of interest" description="Disordered" evidence="1">
    <location>
        <begin position="289"/>
        <end position="312"/>
    </location>
</feature>
<evidence type="ECO:0000259" key="2">
    <source>
        <dbReference type="Pfam" id="PF13178"/>
    </source>
</evidence>
<protein>
    <recommendedName>
        <fullName evidence="2">DUF4005 domain-containing protein</fullName>
    </recommendedName>
</protein>
<dbReference type="AlphaFoldDB" id="A0A426Z651"/>
<name>A0A426Z651_ENSVE</name>
<evidence type="ECO:0000256" key="1">
    <source>
        <dbReference type="SAM" id="MobiDB-lite"/>
    </source>
</evidence>
<feature type="compositionally biased region" description="Basic and acidic residues" evidence="1">
    <location>
        <begin position="100"/>
        <end position="112"/>
    </location>
</feature>